<dbReference type="Proteomes" id="UP000465306">
    <property type="component" value="Unassembled WGS sequence"/>
</dbReference>
<evidence type="ECO:0000313" key="3">
    <source>
        <dbReference type="EMBL" id="GFG64392.1"/>
    </source>
</evidence>
<proteinExistence type="predicted"/>
<evidence type="ECO:0000313" key="4">
    <source>
        <dbReference type="Proteomes" id="UP000465306"/>
    </source>
</evidence>
<accession>A0ABQ1BKZ1</accession>
<sequence>MLAYLLLVVAALIGVVVVAGFIVLMIRLTSPKPDSNSYVPHGWQTAPTSAPGWYPDAHDPAVLRYFDGQTWTAATRRRG</sequence>
<keyword evidence="4" id="KW-1185">Reference proteome</keyword>
<dbReference type="Pfam" id="PF10708">
    <property type="entry name" value="DUF2510"/>
    <property type="match status" value="1"/>
</dbReference>
<dbReference type="EMBL" id="BLKU01000003">
    <property type="protein sequence ID" value="GFG64392.1"/>
    <property type="molecule type" value="Genomic_DNA"/>
</dbReference>
<dbReference type="RefSeq" id="WP_241007909.1">
    <property type="nucleotide sequence ID" value="NZ_BLKU01000003.1"/>
</dbReference>
<feature type="transmembrane region" description="Helical" evidence="1">
    <location>
        <begin position="6"/>
        <end position="26"/>
    </location>
</feature>
<comment type="caution">
    <text evidence="3">The sequence shown here is derived from an EMBL/GenBank/DDBJ whole genome shotgun (WGS) entry which is preliminary data.</text>
</comment>
<keyword evidence="1" id="KW-0812">Transmembrane</keyword>
<name>A0ABQ1BKZ1_9MYCO</name>
<reference evidence="3 4" key="1">
    <citation type="journal article" date="2019" name="Emerg. Microbes Infect.">
        <title>Comprehensive subspecies identification of 175 nontuberculous mycobacteria species based on 7547 genomic profiles.</title>
        <authorList>
            <person name="Matsumoto Y."/>
            <person name="Kinjo T."/>
            <person name="Motooka D."/>
            <person name="Nabeya D."/>
            <person name="Jung N."/>
            <person name="Uechi K."/>
            <person name="Horii T."/>
            <person name="Iida T."/>
            <person name="Fujita J."/>
            <person name="Nakamura S."/>
        </authorList>
    </citation>
    <scope>NUCLEOTIDE SEQUENCE [LARGE SCALE GENOMIC DNA]</scope>
    <source>
        <strain evidence="3 4">JCM 13573</strain>
    </source>
</reference>
<keyword evidence="1" id="KW-0472">Membrane</keyword>
<evidence type="ECO:0000256" key="1">
    <source>
        <dbReference type="SAM" id="Phobius"/>
    </source>
</evidence>
<gene>
    <name evidence="3" type="ORF">MKUB_18820</name>
</gene>
<evidence type="ECO:0000259" key="2">
    <source>
        <dbReference type="Pfam" id="PF10708"/>
    </source>
</evidence>
<keyword evidence="1" id="KW-1133">Transmembrane helix</keyword>
<feature type="domain" description="DUF2510" evidence="2">
    <location>
        <begin position="51"/>
        <end position="77"/>
    </location>
</feature>
<protein>
    <recommendedName>
        <fullName evidence="2">DUF2510 domain-containing protein</fullName>
    </recommendedName>
</protein>
<organism evidence="3 4">
    <name type="scientific">Mycobacterium kubicae</name>
    <dbReference type="NCBI Taxonomy" id="120959"/>
    <lineage>
        <taxon>Bacteria</taxon>
        <taxon>Bacillati</taxon>
        <taxon>Actinomycetota</taxon>
        <taxon>Actinomycetes</taxon>
        <taxon>Mycobacteriales</taxon>
        <taxon>Mycobacteriaceae</taxon>
        <taxon>Mycobacterium</taxon>
        <taxon>Mycobacterium simiae complex</taxon>
    </lineage>
</organism>
<dbReference type="InterPro" id="IPR018929">
    <property type="entry name" value="DUF2510"/>
</dbReference>